<feature type="region of interest" description="Disordered" evidence="1">
    <location>
        <begin position="1"/>
        <end position="23"/>
    </location>
</feature>
<dbReference type="PANTHER" id="PTHR38926:SF70">
    <property type="entry name" value="F-BOX DOMAIN-CONTAINING PROTEIN"/>
    <property type="match status" value="1"/>
</dbReference>
<feature type="compositionally biased region" description="Basic residues" evidence="1">
    <location>
        <begin position="7"/>
        <end position="23"/>
    </location>
</feature>
<reference evidence="3" key="2">
    <citation type="submission" date="2017-06" db="EMBL/GenBank/DDBJ databases">
        <title>WGS assembly of Brachypodium distachyon.</title>
        <authorList>
            <consortium name="The International Brachypodium Initiative"/>
            <person name="Lucas S."/>
            <person name="Harmon-Smith M."/>
            <person name="Lail K."/>
            <person name="Tice H."/>
            <person name="Grimwood J."/>
            <person name="Bruce D."/>
            <person name="Barry K."/>
            <person name="Shu S."/>
            <person name="Lindquist E."/>
            <person name="Wang M."/>
            <person name="Pitluck S."/>
            <person name="Vogel J.P."/>
            <person name="Garvin D.F."/>
            <person name="Mockler T.C."/>
            <person name="Schmutz J."/>
            <person name="Rokhsar D."/>
            <person name="Bevan M.W."/>
        </authorList>
    </citation>
    <scope>NUCLEOTIDE SEQUENCE</scope>
    <source>
        <strain evidence="3">Bd21</strain>
    </source>
</reference>
<dbReference type="Pfam" id="PF12937">
    <property type="entry name" value="F-box-like"/>
    <property type="match status" value="1"/>
</dbReference>
<dbReference type="Proteomes" id="UP000008810">
    <property type="component" value="Chromosome 3"/>
</dbReference>
<dbReference type="Gramene" id="KQJ95446">
    <property type="protein sequence ID" value="KQJ95446"/>
    <property type="gene ID" value="BRADI_3g17270v3"/>
</dbReference>
<dbReference type="InterPro" id="IPR036047">
    <property type="entry name" value="F-box-like_dom_sf"/>
</dbReference>
<evidence type="ECO:0000259" key="2">
    <source>
        <dbReference type="PROSITE" id="PS50181"/>
    </source>
</evidence>
<evidence type="ECO:0000313" key="4">
    <source>
        <dbReference type="EnsemblPlants" id="KQJ95446"/>
    </source>
</evidence>
<dbReference type="SUPFAM" id="SSF81383">
    <property type="entry name" value="F-box domain"/>
    <property type="match status" value="1"/>
</dbReference>
<name>A0A0Q3F7Q4_BRADI</name>
<accession>A0A0Q3F7Q4</accession>
<dbReference type="OrthoDB" id="695771at2759"/>
<dbReference type="Gene3D" id="1.20.1280.50">
    <property type="match status" value="1"/>
</dbReference>
<dbReference type="EMBL" id="CM000882">
    <property type="protein sequence ID" value="KQJ95446.1"/>
    <property type="molecule type" value="Genomic_DNA"/>
</dbReference>
<dbReference type="FunFam" id="1.20.1280.50:FF:000109">
    <property type="entry name" value="F-box protein family-like"/>
    <property type="match status" value="1"/>
</dbReference>
<dbReference type="PANTHER" id="PTHR38926">
    <property type="entry name" value="F-BOX DOMAIN CONTAINING PROTEIN, EXPRESSED"/>
    <property type="match status" value="1"/>
</dbReference>
<keyword evidence="5" id="KW-1185">Reference proteome</keyword>
<protein>
    <recommendedName>
        <fullName evidence="2">F-box domain-containing protein</fullName>
    </recommendedName>
</protein>
<evidence type="ECO:0000313" key="3">
    <source>
        <dbReference type="EMBL" id="KQJ95446.1"/>
    </source>
</evidence>
<organism evidence="3">
    <name type="scientific">Brachypodium distachyon</name>
    <name type="common">Purple false brome</name>
    <name type="synonym">Trachynia distachya</name>
    <dbReference type="NCBI Taxonomy" id="15368"/>
    <lineage>
        <taxon>Eukaryota</taxon>
        <taxon>Viridiplantae</taxon>
        <taxon>Streptophyta</taxon>
        <taxon>Embryophyta</taxon>
        <taxon>Tracheophyta</taxon>
        <taxon>Spermatophyta</taxon>
        <taxon>Magnoliopsida</taxon>
        <taxon>Liliopsida</taxon>
        <taxon>Poales</taxon>
        <taxon>Poaceae</taxon>
        <taxon>BOP clade</taxon>
        <taxon>Pooideae</taxon>
        <taxon>Stipodae</taxon>
        <taxon>Brachypodieae</taxon>
        <taxon>Brachypodium</taxon>
    </lineage>
</organism>
<dbReference type="EnsemblPlants" id="KQJ95446">
    <property type="protein sequence ID" value="KQJ95446"/>
    <property type="gene ID" value="BRADI_3g17270v3"/>
</dbReference>
<dbReference type="STRING" id="15368.A0A0Q3F7Q4"/>
<gene>
    <name evidence="4" type="primary">LOC104584045</name>
    <name evidence="3" type="ORF">BRADI_3g17270v3</name>
</gene>
<reference evidence="4" key="3">
    <citation type="submission" date="2018-08" db="UniProtKB">
        <authorList>
            <consortium name="EnsemblPlants"/>
        </authorList>
    </citation>
    <scope>IDENTIFICATION</scope>
    <source>
        <strain evidence="4">cv. Bd21</strain>
    </source>
</reference>
<sequence>MPLTASSRRRRGRRGGRRSRKKGRNWADLPLDAIFAILDKLDHVDILMGPGQVCRSWRRAARDEPELWRRIDMRDHADLFNQLNLHGMAQAAVRRSKGRCEAFWGEYAGDDEFLNFLDDQ</sequence>
<dbReference type="KEGG" id="bdi:104584045"/>
<evidence type="ECO:0000256" key="1">
    <source>
        <dbReference type="SAM" id="MobiDB-lite"/>
    </source>
</evidence>
<dbReference type="RefSeq" id="XP_010236455.1">
    <property type="nucleotide sequence ID" value="XM_010238153.1"/>
</dbReference>
<evidence type="ECO:0000313" key="5">
    <source>
        <dbReference type="Proteomes" id="UP000008810"/>
    </source>
</evidence>
<dbReference type="GeneID" id="104584045"/>
<dbReference type="AlphaFoldDB" id="A0A0Q3F7Q4"/>
<reference evidence="3 4" key="1">
    <citation type="journal article" date="2010" name="Nature">
        <title>Genome sequencing and analysis of the model grass Brachypodium distachyon.</title>
        <authorList>
            <consortium name="International Brachypodium Initiative"/>
        </authorList>
    </citation>
    <scope>NUCLEOTIDE SEQUENCE [LARGE SCALE GENOMIC DNA]</scope>
    <source>
        <strain evidence="3 4">Bd21</strain>
    </source>
</reference>
<feature type="domain" description="F-box" evidence="2">
    <location>
        <begin position="23"/>
        <end position="71"/>
    </location>
</feature>
<dbReference type="PROSITE" id="PS50181">
    <property type="entry name" value="FBOX"/>
    <property type="match status" value="1"/>
</dbReference>
<proteinExistence type="predicted"/>
<dbReference type="InterPro" id="IPR001810">
    <property type="entry name" value="F-box_dom"/>
</dbReference>